<dbReference type="SUPFAM" id="SSF75005">
    <property type="entry name" value="Arabinanase/levansucrase/invertase"/>
    <property type="match status" value="1"/>
</dbReference>
<dbReference type="AlphaFoldDB" id="X1CCA0"/>
<evidence type="ECO:0000256" key="2">
    <source>
        <dbReference type="ARBA" id="ARBA00022679"/>
    </source>
</evidence>
<organism evidence="3">
    <name type="scientific">marine sediment metagenome</name>
    <dbReference type="NCBI Taxonomy" id="412755"/>
    <lineage>
        <taxon>unclassified sequences</taxon>
        <taxon>metagenomes</taxon>
        <taxon>ecological metagenomes</taxon>
    </lineage>
</organism>
<reference evidence="3" key="1">
    <citation type="journal article" date="2014" name="Front. Microbiol.">
        <title>High frequency of phylogenetically diverse reductive dehalogenase-homologous genes in deep subseafloor sedimentary metagenomes.</title>
        <authorList>
            <person name="Kawai M."/>
            <person name="Futagami T."/>
            <person name="Toyoda A."/>
            <person name="Takaki Y."/>
            <person name="Nishi S."/>
            <person name="Hori S."/>
            <person name="Arai W."/>
            <person name="Tsubouchi T."/>
            <person name="Morono Y."/>
            <person name="Uchiyama I."/>
            <person name="Ito T."/>
            <person name="Fujiyama A."/>
            <person name="Inagaki F."/>
            <person name="Takami H."/>
        </authorList>
    </citation>
    <scope>NUCLEOTIDE SEQUENCE</scope>
    <source>
        <strain evidence="3">Expedition CK06-06</strain>
    </source>
</reference>
<accession>X1CCA0</accession>
<dbReference type="EMBL" id="BART01028516">
    <property type="protein sequence ID" value="GAG90832.1"/>
    <property type="molecule type" value="Genomic_DNA"/>
</dbReference>
<keyword evidence="2" id="KW-0808">Transferase</keyword>
<comment type="caution">
    <text evidence="3">The sequence shown here is derived from an EMBL/GenBank/DDBJ whole genome shotgun (WGS) entry which is preliminary data.</text>
</comment>
<keyword evidence="1" id="KW-0328">Glycosyltransferase</keyword>
<dbReference type="InterPro" id="IPR007184">
    <property type="entry name" value="Mannoside_phosphorylase"/>
</dbReference>
<name>X1CCA0_9ZZZZ</name>
<evidence type="ECO:0000313" key="3">
    <source>
        <dbReference type="EMBL" id="GAG90832.1"/>
    </source>
</evidence>
<dbReference type="InterPro" id="IPR023296">
    <property type="entry name" value="Glyco_hydro_beta-prop_sf"/>
</dbReference>
<evidence type="ECO:0000256" key="1">
    <source>
        <dbReference type="ARBA" id="ARBA00022676"/>
    </source>
</evidence>
<feature type="non-terminal residue" evidence="3">
    <location>
        <position position="1"/>
    </location>
</feature>
<sequence length="96" mass="10853">TKILYRSKEPIFGPRESYELAGLVDILPGGVDHWQKMNEAKRQKYIQTAIKNNFMPRVTFCNGATLVNDTLRIYYGASDSVICTASADINKVINRN</sequence>
<dbReference type="PANTHER" id="PTHR34106">
    <property type="entry name" value="GLYCOSIDASE"/>
    <property type="match status" value="1"/>
</dbReference>
<gene>
    <name evidence="3" type="ORF">S01H4_50252</name>
</gene>
<dbReference type="Gene3D" id="2.115.10.20">
    <property type="entry name" value="Glycosyl hydrolase domain, family 43"/>
    <property type="match status" value="1"/>
</dbReference>
<dbReference type="PANTHER" id="PTHR34106:SF5">
    <property type="entry name" value="GLYCOSIDASE"/>
    <property type="match status" value="1"/>
</dbReference>
<dbReference type="GO" id="GO:0016757">
    <property type="term" value="F:glycosyltransferase activity"/>
    <property type="evidence" value="ECO:0007669"/>
    <property type="project" value="UniProtKB-KW"/>
</dbReference>
<protein>
    <submittedName>
        <fullName evidence="3">Uncharacterized protein</fullName>
    </submittedName>
</protein>
<proteinExistence type="predicted"/>